<keyword evidence="2" id="KW-0732">Signal</keyword>
<evidence type="ECO:0000313" key="3">
    <source>
        <dbReference type="EMBL" id="CCF49951.1"/>
    </source>
</evidence>
<dbReference type="Proteomes" id="UP000006174">
    <property type="component" value="Unassembled WGS sequence"/>
</dbReference>
<feature type="compositionally biased region" description="Polar residues" evidence="1">
    <location>
        <begin position="121"/>
        <end position="131"/>
    </location>
</feature>
<evidence type="ECO:0000313" key="4">
    <source>
        <dbReference type="Proteomes" id="UP000006174"/>
    </source>
</evidence>
<gene>
    <name evidence="3" type="ORF">UHOR_14047</name>
</gene>
<feature type="chain" id="PRO_5003658175" evidence="2">
    <location>
        <begin position="18"/>
        <end position="185"/>
    </location>
</feature>
<feature type="region of interest" description="Disordered" evidence="1">
    <location>
        <begin position="87"/>
        <end position="185"/>
    </location>
</feature>
<feature type="compositionally biased region" description="Basic and acidic residues" evidence="1">
    <location>
        <begin position="167"/>
        <end position="185"/>
    </location>
</feature>
<name>I2FSQ8_USTHO</name>
<dbReference type="AlphaFoldDB" id="I2FSQ8"/>
<evidence type="ECO:0000256" key="2">
    <source>
        <dbReference type="SAM" id="SignalP"/>
    </source>
</evidence>
<dbReference type="HOGENOM" id="CLU_1462391_0_0_1"/>
<feature type="compositionally biased region" description="Basic and acidic residues" evidence="1">
    <location>
        <begin position="104"/>
        <end position="115"/>
    </location>
</feature>
<protein>
    <submittedName>
        <fullName evidence="3">Uncharacterized protein</fullName>
    </submittedName>
</protein>
<dbReference type="EMBL" id="CAGI01000150">
    <property type="protein sequence ID" value="CCF49951.1"/>
    <property type="molecule type" value="Genomic_DNA"/>
</dbReference>
<feature type="signal peptide" evidence="2">
    <location>
        <begin position="1"/>
        <end position="17"/>
    </location>
</feature>
<reference evidence="3 4" key="1">
    <citation type="journal article" date="2012" name="Plant Cell">
        <title>Genome comparison of barley and maize smut fungi reveals targeted loss of RNA silencing components and species-specific presence of transposable elements.</title>
        <authorList>
            <person name="Laurie J.D."/>
            <person name="Ali S."/>
            <person name="Linning R."/>
            <person name="Mannhaupt G."/>
            <person name="Wong P."/>
            <person name="Gueldener U."/>
            <person name="Muensterkoetter M."/>
            <person name="Moore R."/>
            <person name="Kahmann R."/>
            <person name="Bakkeren G."/>
            <person name="Schirawski J."/>
        </authorList>
    </citation>
    <scope>NUCLEOTIDE SEQUENCE [LARGE SCALE GENOMIC DNA]</scope>
    <source>
        <strain evidence="4">Uh4875-4</strain>
    </source>
</reference>
<keyword evidence="4" id="KW-1185">Reference proteome</keyword>
<proteinExistence type="predicted"/>
<accession>I2FSQ8</accession>
<sequence length="185" mass="20157">MLLLLWEASLTLLLVRGLLNSTPPTRPSYPSHPLCDAALGLHFPRALWMAPTVIGAGCAGERHPITNMTRGGYCHRPECTGSMKAVGSYGRSTGTRGQITEEDDHSRSRGGRADARGLAGTSSRHGQSAASMETMDMEDRACMQGGPSTATRRTELKEAYRGLPLRGSRDKSQRNCHWSKEEEQC</sequence>
<evidence type="ECO:0000256" key="1">
    <source>
        <dbReference type="SAM" id="MobiDB-lite"/>
    </source>
</evidence>
<comment type="caution">
    <text evidence="3">The sequence shown here is derived from an EMBL/GenBank/DDBJ whole genome shotgun (WGS) entry which is preliminary data.</text>
</comment>
<organism evidence="3 4">
    <name type="scientific">Ustilago hordei</name>
    <name type="common">Barley covered smut fungus</name>
    <dbReference type="NCBI Taxonomy" id="120017"/>
    <lineage>
        <taxon>Eukaryota</taxon>
        <taxon>Fungi</taxon>
        <taxon>Dikarya</taxon>
        <taxon>Basidiomycota</taxon>
        <taxon>Ustilaginomycotina</taxon>
        <taxon>Ustilaginomycetes</taxon>
        <taxon>Ustilaginales</taxon>
        <taxon>Ustilaginaceae</taxon>
        <taxon>Ustilago</taxon>
    </lineage>
</organism>